<keyword evidence="4" id="KW-1185">Reference proteome</keyword>
<name>A0A5N6QLZ1_9ROSI</name>
<dbReference type="AlphaFoldDB" id="A0A5N6QLZ1"/>
<dbReference type="Gene3D" id="3.30.70.260">
    <property type="match status" value="1"/>
</dbReference>
<evidence type="ECO:0000313" key="4">
    <source>
        <dbReference type="Proteomes" id="UP000327013"/>
    </source>
</evidence>
<sequence length="207" mass="23544">MPNQFTILLLLILPFIISPIPQFVRVAEASNRRVHITDDLDDVVDDEEDDAWKQWGKKSTPSPELDLRPSDLSAMSAPEIQAEMMKRHSGPAFGFVKLRPGVRRSRDMVAETAMKWTKVLRTGAIEAKFMGVDLNTVMFSMERGQDTSELKDFVLNQAEAYEMKIGDQVFRRPGDPPLEELVAELHNEKSKLDNTSPPKKDDFKEEL</sequence>
<feature type="region of interest" description="Disordered" evidence="1">
    <location>
        <begin position="186"/>
        <end position="207"/>
    </location>
</feature>
<evidence type="ECO:0008006" key="5">
    <source>
        <dbReference type="Google" id="ProtNLM"/>
    </source>
</evidence>
<evidence type="ECO:0000256" key="2">
    <source>
        <dbReference type="SAM" id="SignalP"/>
    </source>
</evidence>
<dbReference type="PANTHER" id="PTHR36357:SF1">
    <property type="entry name" value="OS03G0148300 PROTEIN"/>
    <property type="match status" value="1"/>
</dbReference>
<reference evidence="3 4" key="1">
    <citation type="submission" date="2019-06" db="EMBL/GenBank/DDBJ databases">
        <title>A chromosomal-level reference genome of Carpinus fangiana (Coryloideae, Betulaceae).</title>
        <authorList>
            <person name="Yang X."/>
            <person name="Wang Z."/>
            <person name="Zhang L."/>
            <person name="Hao G."/>
            <person name="Liu J."/>
            <person name="Yang Y."/>
        </authorList>
    </citation>
    <scope>NUCLEOTIDE SEQUENCE [LARGE SCALE GENOMIC DNA]</scope>
    <source>
        <strain evidence="3">Cfa_2016G</strain>
        <tissue evidence="3">Leaf</tissue>
    </source>
</reference>
<feature type="chain" id="PRO_5024464164" description="Mesoderm development candidate 2" evidence="2">
    <location>
        <begin position="20"/>
        <end position="207"/>
    </location>
</feature>
<organism evidence="3 4">
    <name type="scientific">Carpinus fangiana</name>
    <dbReference type="NCBI Taxonomy" id="176857"/>
    <lineage>
        <taxon>Eukaryota</taxon>
        <taxon>Viridiplantae</taxon>
        <taxon>Streptophyta</taxon>
        <taxon>Embryophyta</taxon>
        <taxon>Tracheophyta</taxon>
        <taxon>Spermatophyta</taxon>
        <taxon>Magnoliopsida</taxon>
        <taxon>eudicotyledons</taxon>
        <taxon>Gunneridae</taxon>
        <taxon>Pentapetalae</taxon>
        <taxon>rosids</taxon>
        <taxon>fabids</taxon>
        <taxon>Fagales</taxon>
        <taxon>Betulaceae</taxon>
        <taxon>Carpinus</taxon>
    </lineage>
</organism>
<proteinExistence type="predicted"/>
<dbReference type="EMBL" id="CM017321">
    <property type="protein sequence ID" value="KAE7999481.1"/>
    <property type="molecule type" value="Genomic_DNA"/>
</dbReference>
<feature type="signal peptide" evidence="2">
    <location>
        <begin position="1"/>
        <end position="19"/>
    </location>
</feature>
<evidence type="ECO:0000313" key="3">
    <source>
        <dbReference type="EMBL" id="KAE7999481.1"/>
    </source>
</evidence>
<keyword evidence="2" id="KW-0732">Signal</keyword>
<protein>
    <recommendedName>
        <fullName evidence="5">Mesoderm development candidate 2</fullName>
    </recommendedName>
</protein>
<dbReference type="OrthoDB" id="75833at2759"/>
<dbReference type="Proteomes" id="UP000327013">
    <property type="component" value="Chromosome 1"/>
</dbReference>
<gene>
    <name evidence="3" type="ORF">FH972_003905</name>
</gene>
<dbReference type="PANTHER" id="PTHR36357">
    <property type="entry name" value="OS03G0148300 PROTEIN"/>
    <property type="match status" value="1"/>
</dbReference>
<evidence type="ECO:0000256" key="1">
    <source>
        <dbReference type="SAM" id="MobiDB-lite"/>
    </source>
</evidence>
<accession>A0A5N6QLZ1</accession>